<comment type="catalytic activity">
    <reaction evidence="17">
        <text>[GlcNAc-(1-&gt;4)-Mur2Ac(oyl-L-Ala-gamma-D-Glu-L-Lys-D-Ala-D-Ala)](n)-di-trans,octa-cis-undecaprenyl diphosphate + beta-D-GlcNAc-(1-&gt;4)-Mur2Ac(oyl-L-Ala-gamma-D-Glu-L-Lys-D-Ala-D-Ala)-di-trans,octa-cis-undecaprenyl diphosphate = [GlcNAc-(1-&gt;4)-Mur2Ac(oyl-L-Ala-gamma-D-Glu-L-Lys-D-Ala-D-Ala)](n+1)-di-trans,octa-cis-undecaprenyl diphosphate + di-trans,octa-cis-undecaprenyl diphosphate + H(+)</text>
        <dbReference type="Rhea" id="RHEA:23708"/>
        <dbReference type="Rhea" id="RHEA-COMP:9602"/>
        <dbReference type="Rhea" id="RHEA-COMP:9603"/>
        <dbReference type="ChEBI" id="CHEBI:15378"/>
        <dbReference type="ChEBI" id="CHEBI:58405"/>
        <dbReference type="ChEBI" id="CHEBI:60033"/>
        <dbReference type="ChEBI" id="CHEBI:78435"/>
        <dbReference type="EC" id="2.4.99.28"/>
    </reaction>
</comment>
<evidence type="ECO:0000259" key="19">
    <source>
        <dbReference type="Pfam" id="PF00905"/>
    </source>
</evidence>
<evidence type="ECO:0000256" key="11">
    <source>
        <dbReference type="ARBA" id="ARBA00022984"/>
    </source>
</evidence>
<gene>
    <name evidence="21" type="ORF">AB4Y30_05690</name>
</gene>
<dbReference type="SUPFAM" id="SSF53955">
    <property type="entry name" value="Lysozyme-like"/>
    <property type="match status" value="1"/>
</dbReference>
<evidence type="ECO:0000256" key="5">
    <source>
        <dbReference type="ARBA" id="ARBA00022670"/>
    </source>
</evidence>
<evidence type="ECO:0000256" key="7">
    <source>
        <dbReference type="ARBA" id="ARBA00022679"/>
    </source>
</evidence>
<dbReference type="PANTHER" id="PTHR32282">
    <property type="entry name" value="BINDING PROTEIN TRANSPEPTIDASE, PUTATIVE-RELATED"/>
    <property type="match status" value="1"/>
</dbReference>
<dbReference type="Pfam" id="PF00905">
    <property type="entry name" value="Transpeptidase"/>
    <property type="match status" value="1"/>
</dbReference>
<feature type="domain" description="Penicillin-binding protein transpeptidase" evidence="19">
    <location>
        <begin position="326"/>
        <end position="598"/>
    </location>
</feature>
<dbReference type="InterPro" id="IPR001460">
    <property type="entry name" value="PCN-bd_Tpept"/>
</dbReference>
<keyword evidence="13 18" id="KW-0472">Membrane</keyword>
<evidence type="ECO:0000256" key="9">
    <source>
        <dbReference type="ARBA" id="ARBA00022801"/>
    </source>
</evidence>
<dbReference type="GO" id="GO:0006508">
    <property type="term" value="P:proteolysis"/>
    <property type="evidence" value="ECO:0007669"/>
    <property type="project" value="UniProtKB-KW"/>
</dbReference>
<evidence type="ECO:0000256" key="17">
    <source>
        <dbReference type="ARBA" id="ARBA00049902"/>
    </source>
</evidence>
<keyword evidence="12 18" id="KW-1133">Transmembrane helix</keyword>
<comment type="similarity">
    <text evidence="2">In the N-terminal section; belongs to the glycosyltransferase 51 family.</text>
</comment>
<dbReference type="Gene3D" id="3.40.710.10">
    <property type="entry name" value="DD-peptidase/beta-lactamase superfamily"/>
    <property type="match status" value="1"/>
</dbReference>
<keyword evidence="15" id="KW-0961">Cell wall biogenesis/degradation</keyword>
<dbReference type="NCBIfam" id="TIGR02074">
    <property type="entry name" value="PBP_1a_fam"/>
    <property type="match status" value="1"/>
</dbReference>
<dbReference type="PANTHER" id="PTHR32282:SF32">
    <property type="entry name" value="PENICILLIN-BINDING PROTEIN 2A"/>
    <property type="match status" value="1"/>
</dbReference>
<evidence type="ECO:0000256" key="6">
    <source>
        <dbReference type="ARBA" id="ARBA00022676"/>
    </source>
</evidence>
<dbReference type="GO" id="GO:0071555">
    <property type="term" value="P:cell wall organization"/>
    <property type="evidence" value="ECO:0007669"/>
    <property type="project" value="UniProtKB-KW"/>
</dbReference>
<dbReference type="GO" id="GO:0009002">
    <property type="term" value="F:serine-type D-Ala-D-Ala carboxypeptidase activity"/>
    <property type="evidence" value="ECO:0007669"/>
    <property type="project" value="UniProtKB-EC"/>
</dbReference>
<keyword evidence="11" id="KW-0573">Peptidoglycan synthesis</keyword>
<evidence type="ECO:0000256" key="13">
    <source>
        <dbReference type="ARBA" id="ARBA00023136"/>
    </source>
</evidence>
<dbReference type="EMBL" id="CP162599">
    <property type="protein sequence ID" value="XDK33845.1"/>
    <property type="molecule type" value="Genomic_DNA"/>
</dbReference>
<comment type="similarity">
    <text evidence="1">In the C-terminal section; belongs to the transpeptidase family.</text>
</comment>
<evidence type="ECO:0000313" key="21">
    <source>
        <dbReference type="EMBL" id="XDK33845.1"/>
    </source>
</evidence>
<proteinExistence type="inferred from homology"/>
<evidence type="ECO:0000256" key="18">
    <source>
        <dbReference type="SAM" id="Phobius"/>
    </source>
</evidence>
<dbReference type="FunFam" id="1.10.3810.10:FF:000001">
    <property type="entry name" value="Penicillin-binding protein 1A"/>
    <property type="match status" value="1"/>
</dbReference>
<dbReference type="RefSeq" id="WP_368654523.1">
    <property type="nucleotide sequence ID" value="NZ_CP162599.1"/>
</dbReference>
<keyword evidence="8 18" id="KW-0812">Transmembrane</keyword>
<name>A0AB39HU43_9BACI</name>
<dbReference type="InterPro" id="IPR012338">
    <property type="entry name" value="Beta-lactam/transpept-like"/>
</dbReference>
<dbReference type="InterPro" id="IPR023346">
    <property type="entry name" value="Lysozyme-like_dom_sf"/>
</dbReference>
<evidence type="ECO:0000256" key="14">
    <source>
        <dbReference type="ARBA" id="ARBA00023268"/>
    </source>
</evidence>
<evidence type="ECO:0000259" key="20">
    <source>
        <dbReference type="Pfam" id="PF00912"/>
    </source>
</evidence>
<keyword evidence="10" id="KW-0133">Cell shape</keyword>
<keyword evidence="5" id="KW-0645">Protease</keyword>
<dbReference type="EC" id="2.4.-.-" evidence="21"/>
<dbReference type="InterPro" id="IPR001264">
    <property type="entry name" value="Glyco_trans_51"/>
</dbReference>
<dbReference type="GO" id="GO:0009252">
    <property type="term" value="P:peptidoglycan biosynthetic process"/>
    <property type="evidence" value="ECO:0007669"/>
    <property type="project" value="UniProtKB-KW"/>
</dbReference>
<keyword evidence="9" id="KW-0378">Hydrolase</keyword>
<evidence type="ECO:0000256" key="2">
    <source>
        <dbReference type="ARBA" id="ARBA00007739"/>
    </source>
</evidence>
<protein>
    <submittedName>
        <fullName evidence="21">Transglycosylase domain-containing protein</fullName>
        <ecNumber evidence="21">2.4.-.-</ecNumber>
    </submittedName>
</protein>
<dbReference type="GO" id="GO:0008360">
    <property type="term" value="P:regulation of cell shape"/>
    <property type="evidence" value="ECO:0007669"/>
    <property type="project" value="UniProtKB-KW"/>
</dbReference>
<evidence type="ECO:0000256" key="1">
    <source>
        <dbReference type="ARBA" id="ARBA00007090"/>
    </source>
</evidence>
<dbReference type="GO" id="GO:0008955">
    <property type="term" value="F:peptidoglycan glycosyltransferase activity"/>
    <property type="evidence" value="ECO:0007669"/>
    <property type="project" value="UniProtKB-EC"/>
</dbReference>
<reference evidence="21" key="1">
    <citation type="submission" date="2024-07" db="EMBL/GenBank/DDBJ databases">
        <title>Halotolerant mesophilic bacterium Ornithinibacillus sp. 4-3, sp. nov., isolated from soil.</title>
        <authorList>
            <person name="Sidarenka A.V."/>
            <person name="Guliayeva D.E."/>
            <person name="Leanovich S.I."/>
            <person name="Hileuskaya K.S."/>
            <person name="Akhremchuk A.E."/>
            <person name="Sikolenko M.A."/>
            <person name="Valentovich L.N."/>
        </authorList>
    </citation>
    <scope>NUCLEOTIDE SEQUENCE</scope>
    <source>
        <strain evidence="21">4-3</strain>
    </source>
</reference>
<evidence type="ECO:0000256" key="15">
    <source>
        <dbReference type="ARBA" id="ARBA00023316"/>
    </source>
</evidence>
<evidence type="ECO:0000256" key="12">
    <source>
        <dbReference type="ARBA" id="ARBA00022989"/>
    </source>
</evidence>
<dbReference type="Gene3D" id="1.10.3810.10">
    <property type="entry name" value="Biosynthetic peptidoglycan transglycosylase-like"/>
    <property type="match status" value="1"/>
</dbReference>
<comment type="catalytic activity">
    <reaction evidence="16">
        <text>Preferential cleavage: (Ac)2-L-Lys-D-Ala-|-D-Ala. Also transpeptidation of peptidyl-alanyl moieties that are N-acyl substituents of D-alanine.</text>
        <dbReference type="EC" id="3.4.16.4"/>
    </reaction>
</comment>
<evidence type="ECO:0000256" key="16">
    <source>
        <dbReference type="ARBA" id="ARBA00034000"/>
    </source>
</evidence>
<dbReference type="SUPFAM" id="SSF56601">
    <property type="entry name" value="beta-lactamase/transpeptidase-like"/>
    <property type="match status" value="1"/>
</dbReference>
<keyword evidence="7 21" id="KW-0808">Transferase</keyword>
<dbReference type="Pfam" id="PF00912">
    <property type="entry name" value="Transgly"/>
    <property type="match status" value="1"/>
</dbReference>
<feature type="transmembrane region" description="Helical" evidence="18">
    <location>
        <begin position="15"/>
        <end position="36"/>
    </location>
</feature>
<dbReference type="InterPro" id="IPR050396">
    <property type="entry name" value="Glycosyltr_51/Transpeptidase"/>
</dbReference>
<evidence type="ECO:0000256" key="8">
    <source>
        <dbReference type="ARBA" id="ARBA00022692"/>
    </source>
</evidence>
<evidence type="ECO:0000256" key="3">
    <source>
        <dbReference type="ARBA" id="ARBA00022475"/>
    </source>
</evidence>
<dbReference type="InterPro" id="IPR036950">
    <property type="entry name" value="PBP_transglycosylase"/>
</dbReference>
<keyword evidence="14" id="KW-0511">Multifunctional enzyme</keyword>
<sequence length="720" mass="81158">MKEKIIDFCQKNKKYMLFSLAFIVLFAVLGYLFILFGGRLVVDEKQLLLDATTTIETADGTVVHELYNERRYPVTLNQVPEHVQQAFVAVEDVRFYQHAGVDFKSVLRAVYRDVIAMNKVEGASTITQQLSKNLFLQNDKTWMRKTKEVMAAIYLERNYTKEEILELYLNKVYFGHGVHGIEAASRKFFSKSVEELTIAEGALLAGIVKSPSGYSPIDQAENALTRRNVVLASMNNAGMINHETLKMEQGKTLGLNLEERPNQTFAASYIDLAIDEAASKYQLSLNELKRGGYRIIIHMDELIQKTAYEEFQNDVYFPGNTEGVEGSFVMMDVERGNVVAAIGGRDYQYGDLNRVLVKRQPGSTMKPIAVYAPAMMQENYTPYTILRDDPQNYGDYVASNVDGQYDGMVTVYDAVVKSKNAPAVWLLNEIGISHAKSYLQKLGINIPDEGLAIALGGLSEGVTPMDMMKSYRPFAHRGQMIEPNVIKEIINQRGNVVFEEKKLTVEVFNAQVAWNMTSILLHTVETGTAKAGNYRKELAGKTGSTQHPFVSGMTKDAWFVGYTPEYVSALWMGYDVSDKDHYLTGGSSYPTELTKKILSEVDAKRPLQEKFVKPDTVIDLPKPIQLPEIKDVEIHYSFGIFPFIKGNITWNVDHADERVVYRIYRETEGIDERIGEVVGENSFTIDDISIFESEKFYVVPYDSNTKIEGNPSKVVILSVK</sequence>
<keyword evidence="4" id="KW-0121">Carboxypeptidase</keyword>
<organism evidence="21">
    <name type="scientific">Ornithinibacillus sp. 4-3</name>
    <dbReference type="NCBI Taxonomy" id="3231488"/>
    <lineage>
        <taxon>Bacteria</taxon>
        <taxon>Bacillati</taxon>
        <taxon>Bacillota</taxon>
        <taxon>Bacilli</taxon>
        <taxon>Bacillales</taxon>
        <taxon>Bacillaceae</taxon>
        <taxon>Ornithinibacillus</taxon>
    </lineage>
</organism>
<keyword evidence="6 21" id="KW-0328">Glycosyltransferase</keyword>
<dbReference type="AlphaFoldDB" id="A0AB39HU43"/>
<dbReference type="GO" id="GO:0030288">
    <property type="term" value="C:outer membrane-bounded periplasmic space"/>
    <property type="evidence" value="ECO:0007669"/>
    <property type="project" value="TreeGrafter"/>
</dbReference>
<dbReference type="GO" id="GO:0008658">
    <property type="term" value="F:penicillin binding"/>
    <property type="evidence" value="ECO:0007669"/>
    <property type="project" value="InterPro"/>
</dbReference>
<evidence type="ECO:0000256" key="10">
    <source>
        <dbReference type="ARBA" id="ARBA00022960"/>
    </source>
</evidence>
<evidence type="ECO:0000256" key="4">
    <source>
        <dbReference type="ARBA" id="ARBA00022645"/>
    </source>
</evidence>
<accession>A0AB39HU43</accession>
<feature type="domain" description="Glycosyl transferase family 51" evidence="20">
    <location>
        <begin position="60"/>
        <end position="234"/>
    </location>
</feature>
<keyword evidence="3" id="KW-1003">Cell membrane</keyword>